<dbReference type="FunFam" id="1.10.1520.10:FF:000032">
    <property type="entry name" value="Dicer-like protein 2"/>
    <property type="match status" value="1"/>
</dbReference>
<evidence type="ECO:0000259" key="19">
    <source>
        <dbReference type="PROSITE" id="PS51194"/>
    </source>
</evidence>
<feature type="domain" description="Helicase C-terminal" evidence="19">
    <location>
        <begin position="392"/>
        <end position="552"/>
    </location>
</feature>
<evidence type="ECO:0000256" key="13">
    <source>
        <dbReference type="ARBA" id="ARBA00023211"/>
    </source>
</evidence>
<evidence type="ECO:0000256" key="2">
    <source>
        <dbReference type="ARBA" id="ARBA00001946"/>
    </source>
</evidence>
<organism evidence="21 22">
    <name type="scientific">Clohesyomyces aquaticus</name>
    <dbReference type="NCBI Taxonomy" id="1231657"/>
    <lineage>
        <taxon>Eukaryota</taxon>
        <taxon>Fungi</taxon>
        <taxon>Dikarya</taxon>
        <taxon>Ascomycota</taxon>
        <taxon>Pezizomycotina</taxon>
        <taxon>Dothideomycetes</taxon>
        <taxon>Pleosporomycetidae</taxon>
        <taxon>Pleosporales</taxon>
        <taxon>Lindgomycetaceae</taxon>
        <taxon>Clohesyomyces</taxon>
    </lineage>
</organism>
<dbReference type="PROSITE" id="PS00517">
    <property type="entry name" value="RNASE_3_1"/>
    <property type="match status" value="1"/>
</dbReference>
<dbReference type="GO" id="GO:0050688">
    <property type="term" value="P:regulation of defense response to virus"/>
    <property type="evidence" value="ECO:0007669"/>
    <property type="project" value="UniProtKB-KW"/>
</dbReference>
<dbReference type="PROSITE" id="PS51327">
    <property type="entry name" value="DICER_DSRBF"/>
    <property type="match status" value="1"/>
</dbReference>
<dbReference type="OrthoDB" id="416741at2759"/>
<dbReference type="Gene3D" id="3.40.50.300">
    <property type="entry name" value="P-loop containing nucleotide triphosphate hydrolases"/>
    <property type="match status" value="2"/>
</dbReference>
<dbReference type="GO" id="GO:0030422">
    <property type="term" value="P:siRNA processing"/>
    <property type="evidence" value="ECO:0007669"/>
    <property type="project" value="TreeGrafter"/>
</dbReference>
<name>A0A1Y1ZN13_9PLEO</name>
<keyword evidence="7" id="KW-0378">Hydrolase</keyword>
<dbReference type="InterPro" id="IPR014001">
    <property type="entry name" value="Helicase_ATP-bd"/>
</dbReference>
<dbReference type="PROSITE" id="PS51192">
    <property type="entry name" value="HELICASE_ATP_BIND_1"/>
    <property type="match status" value="1"/>
</dbReference>
<evidence type="ECO:0000256" key="15">
    <source>
        <dbReference type="PROSITE-ProRule" id="PRU00657"/>
    </source>
</evidence>
<feature type="region of interest" description="Disordered" evidence="16">
    <location>
        <begin position="1416"/>
        <end position="1435"/>
    </location>
</feature>
<evidence type="ECO:0000256" key="16">
    <source>
        <dbReference type="SAM" id="MobiDB-lite"/>
    </source>
</evidence>
<evidence type="ECO:0000256" key="11">
    <source>
        <dbReference type="ARBA" id="ARBA00022884"/>
    </source>
</evidence>
<evidence type="ECO:0000313" key="22">
    <source>
        <dbReference type="Proteomes" id="UP000193144"/>
    </source>
</evidence>
<comment type="similarity">
    <text evidence="15">Belongs to the helicase family. Dicer subfamily.</text>
</comment>
<keyword evidence="10" id="KW-0460">Magnesium</keyword>
<dbReference type="GO" id="GO:0003723">
    <property type="term" value="F:RNA binding"/>
    <property type="evidence" value="ECO:0007669"/>
    <property type="project" value="UniProtKB-UniRule"/>
</dbReference>
<feature type="domain" description="RNase III" evidence="17">
    <location>
        <begin position="941"/>
        <end position="1081"/>
    </location>
</feature>
<evidence type="ECO:0000256" key="14">
    <source>
        <dbReference type="ARBA" id="ARBA00025403"/>
    </source>
</evidence>
<dbReference type="GO" id="GO:0051607">
    <property type="term" value="P:defense response to virus"/>
    <property type="evidence" value="ECO:0007669"/>
    <property type="project" value="UniProtKB-KW"/>
</dbReference>
<keyword evidence="9" id="KW-0067">ATP-binding</keyword>
<evidence type="ECO:0000256" key="1">
    <source>
        <dbReference type="ARBA" id="ARBA00001936"/>
    </source>
</evidence>
<dbReference type="SMART" id="SM00535">
    <property type="entry name" value="RIBOc"/>
    <property type="match status" value="2"/>
</dbReference>
<keyword evidence="3" id="KW-0930">Antiviral protein</keyword>
<dbReference type="CDD" id="cd18034">
    <property type="entry name" value="DEXHc_dicer"/>
    <property type="match status" value="1"/>
</dbReference>
<evidence type="ECO:0000256" key="8">
    <source>
        <dbReference type="ARBA" id="ARBA00022806"/>
    </source>
</evidence>
<dbReference type="SMART" id="SM00487">
    <property type="entry name" value="DEXDc"/>
    <property type="match status" value="1"/>
</dbReference>
<dbReference type="InterPro" id="IPR005034">
    <property type="entry name" value="Dicer_dimerisation"/>
</dbReference>
<dbReference type="InterPro" id="IPR001650">
    <property type="entry name" value="Helicase_C-like"/>
</dbReference>
<protein>
    <submittedName>
        <fullName evidence="21">Dicer-like protein 2</fullName>
    </submittedName>
</protein>
<dbReference type="PANTHER" id="PTHR14950:SF37">
    <property type="entry name" value="ENDORIBONUCLEASE DICER"/>
    <property type="match status" value="1"/>
</dbReference>
<dbReference type="InterPro" id="IPR011545">
    <property type="entry name" value="DEAD/DEAH_box_helicase_dom"/>
</dbReference>
<evidence type="ECO:0000256" key="10">
    <source>
        <dbReference type="ARBA" id="ARBA00022842"/>
    </source>
</evidence>
<reference evidence="21 22" key="1">
    <citation type="submission" date="2016-07" db="EMBL/GenBank/DDBJ databases">
        <title>Pervasive Adenine N6-methylation of Active Genes in Fungi.</title>
        <authorList>
            <consortium name="DOE Joint Genome Institute"/>
            <person name="Mondo S.J."/>
            <person name="Dannebaum R.O."/>
            <person name="Kuo R.C."/>
            <person name="Labutti K."/>
            <person name="Haridas S."/>
            <person name="Kuo A."/>
            <person name="Salamov A."/>
            <person name="Ahrendt S.R."/>
            <person name="Lipzen A."/>
            <person name="Sullivan W."/>
            <person name="Andreopoulos W.B."/>
            <person name="Clum A."/>
            <person name="Lindquist E."/>
            <person name="Daum C."/>
            <person name="Ramamoorthy G.K."/>
            <person name="Gryganskyi A."/>
            <person name="Culley D."/>
            <person name="Magnuson J.K."/>
            <person name="James T.Y."/>
            <person name="O'Malley M.A."/>
            <person name="Stajich J.E."/>
            <person name="Spatafora J.W."/>
            <person name="Visel A."/>
            <person name="Grigoriev I.V."/>
        </authorList>
    </citation>
    <scope>NUCLEOTIDE SEQUENCE [LARGE SCALE GENOMIC DNA]</scope>
    <source>
        <strain evidence="21 22">CBS 115471</strain>
    </source>
</reference>
<keyword evidence="6" id="KW-0547">Nucleotide-binding</keyword>
<dbReference type="Pfam" id="PF03368">
    <property type="entry name" value="Dicer_dimer"/>
    <property type="match status" value="1"/>
</dbReference>
<dbReference type="PROSITE" id="PS50142">
    <property type="entry name" value="RNASE_3_2"/>
    <property type="match status" value="2"/>
</dbReference>
<dbReference type="SUPFAM" id="SSF69065">
    <property type="entry name" value="RNase III domain-like"/>
    <property type="match status" value="2"/>
</dbReference>
<keyword evidence="22" id="KW-1185">Reference proteome</keyword>
<dbReference type="SUPFAM" id="SSF52540">
    <property type="entry name" value="P-loop containing nucleoside triphosphate hydrolases"/>
    <property type="match status" value="1"/>
</dbReference>
<evidence type="ECO:0000256" key="12">
    <source>
        <dbReference type="ARBA" id="ARBA00023118"/>
    </source>
</evidence>
<dbReference type="STRING" id="1231657.A0A1Y1ZN13"/>
<dbReference type="Proteomes" id="UP000193144">
    <property type="component" value="Unassembled WGS sequence"/>
</dbReference>
<dbReference type="GO" id="GO:0046872">
    <property type="term" value="F:metal ion binding"/>
    <property type="evidence" value="ECO:0007669"/>
    <property type="project" value="UniProtKB-KW"/>
</dbReference>
<evidence type="ECO:0000256" key="7">
    <source>
        <dbReference type="ARBA" id="ARBA00022801"/>
    </source>
</evidence>
<dbReference type="GO" id="GO:0005737">
    <property type="term" value="C:cytoplasm"/>
    <property type="evidence" value="ECO:0007669"/>
    <property type="project" value="TreeGrafter"/>
</dbReference>
<dbReference type="GO" id="GO:0005524">
    <property type="term" value="F:ATP binding"/>
    <property type="evidence" value="ECO:0007669"/>
    <property type="project" value="UniProtKB-KW"/>
</dbReference>
<evidence type="ECO:0000256" key="5">
    <source>
        <dbReference type="ARBA" id="ARBA00022737"/>
    </source>
</evidence>
<dbReference type="CDD" id="cd00593">
    <property type="entry name" value="RIBOc"/>
    <property type="match status" value="2"/>
</dbReference>
<evidence type="ECO:0000256" key="4">
    <source>
        <dbReference type="ARBA" id="ARBA00022723"/>
    </source>
</evidence>
<keyword evidence="11 15" id="KW-0694">RNA-binding</keyword>
<evidence type="ECO:0000313" key="21">
    <source>
        <dbReference type="EMBL" id="ORY11643.1"/>
    </source>
</evidence>
<keyword evidence="4" id="KW-0479">Metal-binding</keyword>
<evidence type="ECO:0000256" key="9">
    <source>
        <dbReference type="ARBA" id="ARBA00022840"/>
    </source>
</evidence>
<dbReference type="InterPro" id="IPR036389">
    <property type="entry name" value="RNase_III_sf"/>
</dbReference>
<feature type="domain" description="Dicer dsRNA-binding fold" evidence="20">
    <location>
        <begin position="583"/>
        <end position="677"/>
    </location>
</feature>
<gene>
    <name evidence="21" type="ORF">BCR34DRAFT_565019</name>
</gene>
<keyword evidence="5" id="KW-0677">Repeat</keyword>
<dbReference type="Pfam" id="PF00636">
    <property type="entry name" value="Ribonuclease_3"/>
    <property type="match status" value="2"/>
</dbReference>
<feature type="region of interest" description="Disordered" evidence="16">
    <location>
        <begin position="1"/>
        <end position="20"/>
    </location>
</feature>
<evidence type="ECO:0000259" key="20">
    <source>
        <dbReference type="PROSITE" id="PS51327"/>
    </source>
</evidence>
<dbReference type="Pfam" id="PF00271">
    <property type="entry name" value="Helicase_C"/>
    <property type="match status" value="1"/>
</dbReference>
<evidence type="ECO:0000256" key="3">
    <source>
        <dbReference type="ARBA" id="ARBA00022721"/>
    </source>
</evidence>
<dbReference type="Gene3D" id="3.30.160.380">
    <property type="entry name" value="Dicer dimerisation domain"/>
    <property type="match status" value="1"/>
</dbReference>
<dbReference type="EMBL" id="MCFA01000059">
    <property type="protein sequence ID" value="ORY11643.1"/>
    <property type="molecule type" value="Genomic_DNA"/>
</dbReference>
<evidence type="ECO:0000259" key="17">
    <source>
        <dbReference type="PROSITE" id="PS50142"/>
    </source>
</evidence>
<evidence type="ECO:0000259" key="18">
    <source>
        <dbReference type="PROSITE" id="PS51192"/>
    </source>
</evidence>
<comment type="caution">
    <text evidence="21">The sequence shown here is derived from an EMBL/GenBank/DDBJ whole genome shotgun (WGS) entry which is preliminary data.</text>
</comment>
<feature type="domain" description="RNase III" evidence="17">
    <location>
        <begin position="1121"/>
        <end position="1297"/>
    </location>
</feature>
<dbReference type="SUPFAM" id="SSF54768">
    <property type="entry name" value="dsRNA-binding domain-like"/>
    <property type="match status" value="1"/>
</dbReference>
<dbReference type="InterPro" id="IPR027417">
    <property type="entry name" value="P-loop_NTPase"/>
</dbReference>
<dbReference type="GO" id="GO:0004525">
    <property type="term" value="F:ribonuclease III activity"/>
    <property type="evidence" value="ECO:0007669"/>
    <property type="project" value="InterPro"/>
</dbReference>
<feature type="domain" description="Helicase ATP-binding" evidence="18">
    <location>
        <begin position="32"/>
        <end position="213"/>
    </location>
</feature>
<comment type="cofactor">
    <cofactor evidence="2">
        <name>Mg(2+)</name>
        <dbReference type="ChEBI" id="CHEBI:18420"/>
    </cofactor>
</comment>
<dbReference type="CDD" id="cd18802">
    <property type="entry name" value="SF2_C_dicer"/>
    <property type="match status" value="1"/>
</dbReference>
<dbReference type="PROSITE" id="PS51194">
    <property type="entry name" value="HELICASE_CTER"/>
    <property type="match status" value="1"/>
</dbReference>
<dbReference type="FunFam" id="3.40.50.300:FF:001669">
    <property type="entry name" value="Dicer-like protein 1"/>
    <property type="match status" value="1"/>
</dbReference>
<dbReference type="Gene3D" id="1.10.1520.10">
    <property type="entry name" value="Ribonuclease III domain"/>
    <property type="match status" value="2"/>
</dbReference>
<dbReference type="PANTHER" id="PTHR14950">
    <property type="entry name" value="DICER-RELATED"/>
    <property type="match status" value="1"/>
</dbReference>
<dbReference type="GO" id="GO:0005634">
    <property type="term" value="C:nucleus"/>
    <property type="evidence" value="ECO:0007669"/>
    <property type="project" value="TreeGrafter"/>
</dbReference>
<comment type="cofactor">
    <cofactor evidence="1">
        <name>Mn(2+)</name>
        <dbReference type="ChEBI" id="CHEBI:29035"/>
    </cofactor>
</comment>
<accession>A0A1Y1ZN13</accession>
<dbReference type="InterPro" id="IPR000999">
    <property type="entry name" value="RNase_III_dom"/>
</dbReference>
<evidence type="ECO:0000256" key="6">
    <source>
        <dbReference type="ARBA" id="ARBA00022741"/>
    </source>
</evidence>
<keyword evidence="12" id="KW-0051">Antiviral defense</keyword>
<dbReference type="InterPro" id="IPR038248">
    <property type="entry name" value="Dicer_dimer_sf"/>
</dbReference>
<comment type="function">
    <text evidence="14">Dicer-like endonuclease involved in cleaving double-stranded RNA in the RNA interference (RNAi) pathway. Produces 21 to 25 bp dsRNAs (siRNAs) which target the selective destruction of homologous RNAs leading to sequence-specific suppression of gene expression, called post-transcriptional gene silencing (PTGS). Part of a broad host defense response against viral infection and transposons.</text>
</comment>
<sequence>MSTADNTFDDGATPTVGTDGESFRLRSYQAEMVNESLTSNIIVAMDTGSGKTHIALARTAAELERCQPNQLVWFLVPTVALCNQQHRVFQEHLQAYGVRALSGSDIEGEHWTDQNTWDSVLENIRVVLSTHQVLLDALTHAFVKMSRLALIIFDEAHHCIENHPSNRIMKHFYTPLLRRNGGIHIPKVLGLSASPAMRARASHKELEILEKNMNAIAKSPKMHRSELLRFVHLPELVQVQYPKLPPGDRKPPLLLALTDALHSYDMKADPYVIALEKMRMRGEENSIKALYEVFTRQNTYCRNLLKDIVRKGHDMLEELGASPTEWYLKKCISEYLKVAQGSNQQILTDLSSEEKTHLCKILRKLPLSQSFEAESMSLDNLSPKTEALLDVLVSQATSKFTGLVFVEQRVWVAALSEILSLHPRTASLFNVGTFLGTSNNQKRKIGMADLAEPRNQQDTLDSFREGGPGQINLILATSVLEEGIDVSSCHIVICFESPKNLKSFVQRRGRARKQESKYIIFLPESGSHRSPEKWQELEEAMKAAYLNDMREIEAATERDRLQEDNSMFYEVPSTRALLTLDNATAHLHHFCSILGSGLYVDPRPQFKFDEDGMGGIRAEVTLPLSVDPVIRTATSSKRWLTERNAKNEAAFQAYKALHLAGLVNDNLLPSRGGEGDDQESDIPDNTPSLVEISKPFDPWFEGANRPYQNDQVYHRALLKLTAAGELPLSMLFLSPCPIAQLPDLVLHWNSKKKYSIETSPLSTTTLTSEENRLLIAITQKLLRSVFPGRMSEERDDFLWYFVPSETDTLAKLSCWDATTSETESASNLIQQGQCDPSKWGMLSIKGDKRKYMPVALKQGNGALASAPNLPQLEVIRMPKRRDFLHAVSEQNTENEAYTKIEVLNPADCVVDSLPVAYSVFALFIPSIVHRYELYMLAETLRTTILRPVEFHSSDLSMIISAVTSSNTGEEDNYQRLEFLGDCILKYLASVHVMAAYPTEPEGYLTARKGRIVSNGFLARATMAAGLDRFILTKRFTGAKWQPRYAKDVLNQEAQDEKTLRSSKLLADVIESLLGASYLVGGFEKAFTCARTLLPAEDWTPIPDANAILFEQAPTDTNITSLSILQELIGYKFEKSLLLLEAITHASYTGPLVVRSYERLEFLGDAILDYIVSKRLFSHTPELSHQTMHSIRTSMANAAFLAFRMFETTVTEDIVNKETLRPEPVHRALWQFLRHNNPQLLASQAAALAQHRTHREEIDHALKHDHKFPWHLLSLTDAPKFLSDIVESVIGAVYIDSRGNVEQCESFVGRLGIIDALDRILRDGVDCLHPKEKLGHLAVEKSVQYVNVSGAGDDANPGIENGEMSGAKSSYRCQVKVGGIDVGGIVEGAKRLNAETMAAWKAVRIIEGVDDVAMDTDSDEEWHDADERGVSLQETW</sequence>
<proteinExistence type="inferred from homology"/>
<dbReference type="Pfam" id="PF00270">
    <property type="entry name" value="DEAD"/>
    <property type="match status" value="1"/>
</dbReference>
<dbReference type="SMART" id="SM00490">
    <property type="entry name" value="HELICc"/>
    <property type="match status" value="1"/>
</dbReference>
<dbReference type="GO" id="GO:0004386">
    <property type="term" value="F:helicase activity"/>
    <property type="evidence" value="ECO:0007669"/>
    <property type="project" value="UniProtKB-KW"/>
</dbReference>
<keyword evidence="8" id="KW-0347">Helicase</keyword>
<keyword evidence="13" id="KW-0464">Manganese</keyword>